<evidence type="ECO:0000313" key="2">
    <source>
        <dbReference type="EMBL" id="PKU30515.1"/>
    </source>
</evidence>
<protein>
    <submittedName>
        <fullName evidence="2">Uncharacterized protein</fullName>
    </submittedName>
</protein>
<name>A0A2I0T9R2_LIMLA</name>
<feature type="compositionally biased region" description="Basic and acidic residues" evidence="1">
    <location>
        <begin position="131"/>
        <end position="149"/>
    </location>
</feature>
<proteinExistence type="predicted"/>
<keyword evidence="3" id="KW-1185">Reference proteome</keyword>
<feature type="region of interest" description="Disordered" evidence="1">
    <location>
        <begin position="104"/>
        <end position="149"/>
    </location>
</feature>
<reference evidence="3" key="2">
    <citation type="submission" date="2017-12" db="EMBL/GenBank/DDBJ databases">
        <title>Genome sequence of the Bar-tailed Godwit (Limosa lapponica baueri).</title>
        <authorList>
            <person name="Lima N.C.B."/>
            <person name="Parody-Merino A.M."/>
            <person name="Battley P.F."/>
            <person name="Fidler A.E."/>
            <person name="Prosdocimi F."/>
        </authorList>
    </citation>
    <scope>NUCLEOTIDE SEQUENCE [LARGE SCALE GENOMIC DNA]</scope>
</reference>
<dbReference type="EMBL" id="KZ514532">
    <property type="protein sequence ID" value="PKU30515.1"/>
    <property type="molecule type" value="Genomic_DNA"/>
</dbReference>
<sequence length="149" mass="16413">MTLDSKKRDRENGTPKFGDIKLLHNPWQIGLKRHNWPLVPGSRCQPEAPGQAALLAPMLTAPVLLILRIIELPRLEGNSTKGLQHQAPVAPPGQQAAFATRMVLPPTGTTGINPPYVRRELEKPNATSKELSYDGDKGHKYQDKLKSSP</sequence>
<reference evidence="3" key="1">
    <citation type="submission" date="2017-11" db="EMBL/GenBank/DDBJ databases">
        <authorList>
            <person name="Lima N.C."/>
            <person name="Parody-Merino A.M."/>
            <person name="Battley P.F."/>
            <person name="Fidler A.E."/>
            <person name="Prosdocimi F."/>
        </authorList>
    </citation>
    <scope>NUCLEOTIDE SEQUENCE [LARGE SCALE GENOMIC DNA]</scope>
</reference>
<organism evidence="2 3">
    <name type="scientific">Limosa lapponica baueri</name>
    <dbReference type="NCBI Taxonomy" id="1758121"/>
    <lineage>
        <taxon>Eukaryota</taxon>
        <taxon>Metazoa</taxon>
        <taxon>Chordata</taxon>
        <taxon>Craniata</taxon>
        <taxon>Vertebrata</taxon>
        <taxon>Euteleostomi</taxon>
        <taxon>Archelosauria</taxon>
        <taxon>Archosauria</taxon>
        <taxon>Dinosauria</taxon>
        <taxon>Saurischia</taxon>
        <taxon>Theropoda</taxon>
        <taxon>Coelurosauria</taxon>
        <taxon>Aves</taxon>
        <taxon>Neognathae</taxon>
        <taxon>Neoaves</taxon>
        <taxon>Charadriiformes</taxon>
        <taxon>Scolopacidae</taxon>
        <taxon>Limosa</taxon>
    </lineage>
</organism>
<dbReference type="Proteomes" id="UP000233556">
    <property type="component" value="Unassembled WGS sequence"/>
</dbReference>
<dbReference type="AlphaFoldDB" id="A0A2I0T9R2"/>
<evidence type="ECO:0000313" key="3">
    <source>
        <dbReference type="Proteomes" id="UP000233556"/>
    </source>
</evidence>
<gene>
    <name evidence="2" type="ORF">llap_19182</name>
</gene>
<evidence type="ECO:0000256" key="1">
    <source>
        <dbReference type="SAM" id="MobiDB-lite"/>
    </source>
</evidence>
<accession>A0A2I0T9R2</accession>